<dbReference type="InterPro" id="IPR009057">
    <property type="entry name" value="Homeodomain-like_sf"/>
</dbReference>
<keyword evidence="1" id="KW-0805">Transcription regulation</keyword>
<reference evidence="6 7" key="1">
    <citation type="submission" date="2020-08" db="EMBL/GenBank/DDBJ databases">
        <title>Genomic Encyclopedia of Type Strains, Phase IV (KMG-IV): sequencing the most valuable type-strain genomes for metagenomic binning, comparative biology and taxonomic classification.</title>
        <authorList>
            <person name="Goeker M."/>
        </authorList>
    </citation>
    <scope>NUCLEOTIDE SEQUENCE [LARGE SCALE GENOMIC DNA]</scope>
    <source>
        <strain evidence="6 7">DSM 27057</strain>
    </source>
</reference>
<dbReference type="PANTHER" id="PTHR46796:SF6">
    <property type="entry name" value="ARAC SUBFAMILY"/>
    <property type="match status" value="1"/>
</dbReference>
<protein>
    <submittedName>
        <fullName evidence="6">AraC-like DNA-binding protein</fullName>
    </submittedName>
</protein>
<dbReference type="Pfam" id="PF14525">
    <property type="entry name" value="AraC_binding_2"/>
    <property type="match status" value="1"/>
</dbReference>
<dbReference type="SUPFAM" id="SSF51215">
    <property type="entry name" value="Regulatory protein AraC"/>
    <property type="match status" value="1"/>
</dbReference>
<dbReference type="GO" id="GO:0003700">
    <property type="term" value="F:DNA-binding transcription factor activity"/>
    <property type="evidence" value="ECO:0007669"/>
    <property type="project" value="InterPro"/>
</dbReference>
<feature type="domain" description="HTH araC/xylS-type" evidence="5">
    <location>
        <begin position="207"/>
        <end position="308"/>
    </location>
</feature>
<dbReference type="PRINTS" id="PR00032">
    <property type="entry name" value="HTHARAC"/>
</dbReference>
<accession>A0A7W6CFE1</accession>
<evidence type="ECO:0000256" key="1">
    <source>
        <dbReference type="ARBA" id="ARBA00023015"/>
    </source>
</evidence>
<dbReference type="InterPro" id="IPR018062">
    <property type="entry name" value="HTH_AraC-typ_CS"/>
</dbReference>
<sequence>MRSWSTDTHAEVNHLVYWREAICEAIFELDFTSKDEGVAASMQQHDLGPLKLSTISIGSAHSVVRSQGAAARERQPHLNLNWIRSGAWQVDHYGRRVDLGPGDMVLLDNRQPYSVTAEHGSEHIVARLPIEWVRCWLPSPEAAVARPVRAGDPWHAVLEATLTEAIRDDRGDEAWRRLCTQQIGGALALMLGANESRLSNHTRQLYRRIRTAIQNRFFEHELDAACVAAEVAISPRYLHKILAQEGTTYVQELFAVRLQHACALLKDPRFAELSVSEIGWRSGFCDPSHFSRRFKAHVGQTPGQWRHAQPLH</sequence>
<dbReference type="AlphaFoldDB" id="A0A7W6CFE1"/>
<gene>
    <name evidence="6" type="ORF">GGR38_001377</name>
</gene>
<dbReference type="Gene3D" id="1.10.10.60">
    <property type="entry name" value="Homeodomain-like"/>
    <property type="match status" value="1"/>
</dbReference>
<dbReference type="PROSITE" id="PS00041">
    <property type="entry name" value="HTH_ARAC_FAMILY_1"/>
    <property type="match status" value="1"/>
</dbReference>
<organism evidence="6 7">
    <name type="scientific">Novosphingobium sediminicola</name>
    <dbReference type="NCBI Taxonomy" id="563162"/>
    <lineage>
        <taxon>Bacteria</taxon>
        <taxon>Pseudomonadati</taxon>
        <taxon>Pseudomonadota</taxon>
        <taxon>Alphaproteobacteria</taxon>
        <taxon>Sphingomonadales</taxon>
        <taxon>Sphingomonadaceae</taxon>
        <taxon>Novosphingobium</taxon>
    </lineage>
</organism>
<dbReference type="InterPro" id="IPR037923">
    <property type="entry name" value="HTH-like"/>
</dbReference>
<dbReference type="InterPro" id="IPR020449">
    <property type="entry name" value="Tscrpt_reg_AraC-type_HTH"/>
</dbReference>
<dbReference type="InterPro" id="IPR018060">
    <property type="entry name" value="HTH_AraC"/>
</dbReference>
<comment type="caution">
    <text evidence="6">The sequence shown here is derived from an EMBL/GenBank/DDBJ whole genome shotgun (WGS) entry which is preliminary data.</text>
</comment>
<evidence type="ECO:0000256" key="4">
    <source>
        <dbReference type="ARBA" id="ARBA00023163"/>
    </source>
</evidence>
<dbReference type="InterPro" id="IPR050204">
    <property type="entry name" value="AraC_XylS_family_regulators"/>
</dbReference>
<dbReference type="EMBL" id="JACIDX010000004">
    <property type="protein sequence ID" value="MBB3954450.1"/>
    <property type="molecule type" value="Genomic_DNA"/>
</dbReference>
<proteinExistence type="predicted"/>
<name>A0A7W6CFE1_9SPHN</name>
<evidence type="ECO:0000256" key="2">
    <source>
        <dbReference type="ARBA" id="ARBA00023125"/>
    </source>
</evidence>
<evidence type="ECO:0000313" key="6">
    <source>
        <dbReference type="EMBL" id="MBB3954450.1"/>
    </source>
</evidence>
<dbReference type="SUPFAM" id="SSF46689">
    <property type="entry name" value="Homeodomain-like"/>
    <property type="match status" value="1"/>
</dbReference>
<dbReference type="Pfam" id="PF12833">
    <property type="entry name" value="HTH_18"/>
    <property type="match status" value="1"/>
</dbReference>
<evidence type="ECO:0000256" key="3">
    <source>
        <dbReference type="ARBA" id="ARBA00023159"/>
    </source>
</evidence>
<evidence type="ECO:0000259" key="5">
    <source>
        <dbReference type="PROSITE" id="PS01124"/>
    </source>
</evidence>
<dbReference type="RefSeq" id="WP_183623939.1">
    <property type="nucleotide sequence ID" value="NZ_JACIDX010000004.1"/>
</dbReference>
<keyword evidence="7" id="KW-1185">Reference proteome</keyword>
<dbReference type="PANTHER" id="PTHR46796">
    <property type="entry name" value="HTH-TYPE TRANSCRIPTIONAL ACTIVATOR RHAS-RELATED"/>
    <property type="match status" value="1"/>
</dbReference>
<keyword evidence="2 6" id="KW-0238">DNA-binding</keyword>
<keyword evidence="4" id="KW-0804">Transcription</keyword>
<dbReference type="SMART" id="SM00342">
    <property type="entry name" value="HTH_ARAC"/>
    <property type="match status" value="1"/>
</dbReference>
<keyword evidence="3" id="KW-0010">Activator</keyword>
<evidence type="ECO:0000313" key="7">
    <source>
        <dbReference type="Proteomes" id="UP000548867"/>
    </source>
</evidence>
<dbReference type="Proteomes" id="UP000548867">
    <property type="component" value="Unassembled WGS sequence"/>
</dbReference>
<dbReference type="PROSITE" id="PS01124">
    <property type="entry name" value="HTH_ARAC_FAMILY_2"/>
    <property type="match status" value="1"/>
</dbReference>
<dbReference type="InterPro" id="IPR035418">
    <property type="entry name" value="AraC-bd_2"/>
</dbReference>
<dbReference type="GO" id="GO:0043565">
    <property type="term" value="F:sequence-specific DNA binding"/>
    <property type="evidence" value="ECO:0007669"/>
    <property type="project" value="InterPro"/>
</dbReference>